<evidence type="ECO:0000259" key="8">
    <source>
        <dbReference type="Pfam" id="PF04239"/>
    </source>
</evidence>
<comment type="subcellular location">
    <subcellularLocation>
        <location evidence="1">Cell membrane</location>
        <topology evidence="1">Multi-pass membrane protein</topology>
    </subcellularLocation>
</comment>
<reference evidence="9" key="1">
    <citation type="submission" date="2016-08" db="EMBL/GenBank/DDBJ databases">
        <title>Complete Genome Seqeunce of Paenibacillus sp. nov. IHBB 9852 from high altitute lake of Indian trans-Himalayas.</title>
        <authorList>
            <person name="Kiran S."/>
            <person name="Swarnkar M.K."/>
            <person name="Rana A."/>
            <person name="Tewari R."/>
            <person name="Gulati A."/>
        </authorList>
    </citation>
    <scope>NUCLEOTIDE SEQUENCE [LARGE SCALE GENOMIC DNA]</scope>
    <source>
        <strain evidence="9">IHBB 9852</strain>
    </source>
</reference>
<dbReference type="GO" id="GO:0005886">
    <property type="term" value="C:plasma membrane"/>
    <property type="evidence" value="ECO:0007669"/>
    <property type="project" value="UniProtKB-SubCell"/>
</dbReference>
<evidence type="ECO:0000313" key="9">
    <source>
        <dbReference type="EMBL" id="ANY74270.1"/>
    </source>
</evidence>
<feature type="transmembrane region" description="Helical" evidence="7">
    <location>
        <begin position="62"/>
        <end position="81"/>
    </location>
</feature>
<evidence type="ECO:0000256" key="4">
    <source>
        <dbReference type="ARBA" id="ARBA00022692"/>
    </source>
</evidence>
<feature type="transmembrane region" description="Helical" evidence="7">
    <location>
        <begin position="37"/>
        <end position="56"/>
    </location>
</feature>
<dbReference type="InterPro" id="IPR007353">
    <property type="entry name" value="DUF421"/>
</dbReference>
<dbReference type="AlphaFoldDB" id="A0A1B2E2Q3"/>
<dbReference type="InterPro" id="IPR023090">
    <property type="entry name" value="UPF0702_alpha/beta_dom_sf"/>
</dbReference>
<evidence type="ECO:0000256" key="2">
    <source>
        <dbReference type="ARBA" id="ARBA00006448"/>
    </source>
</evidence>
<accession>A0A1B2E2Q3</accession>
<evidence type="ECO:0000256" key="7">
    <source>
        <dbReference type="SAM" id="Phobius"/>
    </source>
</evidence>
<organism evidence="9">
    <name type="scientific">Paenibacillus ihbetae</name>
    <dbReference type="NCBI Taxonomy" id="1870820"/>
    <lineage>
        <taxon>Bacteria</taxon>
        <taxon>Bacillati</taxon>
        <taxon>Bacillota</taxon>
        <taxon>Bacilli</taxon>
        <taxon>Bacillales</taxon>
        <taxon>Paenibacillaceae</taxon>
        <taxon>Paenibacillus</taxon>
    </lineage>
</organism>
<dbReference type="EMBL" id="CP016809">
    <property type="protein sequence ID" value="ANY74270.1"/>
    <property type="molecule type" value="Genomic_DNA"/>
</dbReference>
<dbReference type="Gene3D" id="3.30.240.20">
    <property type="entry name" value="bsu07140 like domains"/>
    <property type="match status" value="1"/>
</dbReference>
<evidence type="ECO:0000256" key="3">
    <source>
        <dbReference type="ARBA" id="ARBA00022475"/>
    </source>
</evidence>
<dbReference type="PANTHER" id="PTHR34582">
    <property type="entry name" value="UPF0702 TRANSMEMBRANE PROTEIN YCAP"/>
    <property type="match status" value="1"/>
</dbReference>
<gene>
    <name evidence="9" type="ORF">BBD41_17755</name>
</gene>
<name>A0A1B2E2Q3_9BACL</name>
<keyword evidence="5 7" id="KW-1133">Transmembrane helix</keyword>
<protein>
    <recommendedName>
        <fullName evidence="8">YetF C-terminal domain-containing protein</fullName>
    </recommendedName>
</protein>
<dbReference type="KEGG" id="pib:BBD41_17755"/>
<dbReference type="Pfam" id="PF04239">
    <property type="entry name" value="DUF421"/>
    <property type="match status" value="1"/>
</dbReference>
<evidence type="ECO:0000256" key="1">
    <source>
        <dbReference type="ARBA" id="ARBA00004651"/>
    </source>
</evidence>
<evidence type="ECO:0000256" key="6">
    <source>
        <dbReference type="ARBA" id="ARBA00023136"/>
    </source>
</evidence>
<dbReference type="RefSeq" id="WP_099478374.1">
    <property type="nucleotide sequence ID" value="NZ_CP016809.1"/>
</dbReference>
<proteinExistence type="inferred from homology"/>
<keyword evidence="6 7" id="KW-0472">Membrane</keyword>
<comment type="similarity">
    <text evidence="2">Belongs to the UPF0702 family.</text>
</comment>
<dbReference type="PANTHER" id="PTHR34582:SF2">
    <property type="entry name" value="UPF0702 TRANSMEMBRANE PROTEIN YDFR"/>
    <property type="match status" value="1"/>
</dbReference>
<sequence>MNELWNDLWNEVWKSLALIIFGMLVLRISGRKSISQMTVPTTITMISIGTIIVQPIADENLVLTLTAALVFILVLILVEFMQVRWSRFEKWIKGPAVIVIENGQLQLQNMKKLRLTVDALEMKLRQQGISKRNDVKTATIEPNGLLGYELQDSAKPVTLSQLEDLLSQYFNGAGTRHQGAAPNTPDPEVNLFSEIKVGNEHVNNKRLQ</sequence>
<feature type="transmembrane region" description="Helical" evidence="7">
    <location>
        <begin position="12"/>
        <end position="30"/>
    </location>
</feature>
<evidence type="ECO:0000256" key="5">
    <source>
        <dbReference type="ARBA" id="ARBA00022989"/>
    </source>
</evidence>
<feature type="domain" description="YetF C-terminal" evidence="8">
    <location>
        <begin position="84"/>
        <end position="153"/>
    </location>
</feature>
<keyword evidence="4 7" id="KW-0812">Transmembrane</keyword>
<keyword evidence="3" id="KW-1003">Cell membrane</keyword>